<evidence type="ECO:0000256" key="1">
    <source>
        <dbReference type="ARBA" id="ARBA00022833"/>
    </source>
</evidence>
<dbReference type="RefSeq" id="WP_130490930.1">
    <property type="nucleotide sequence ID" value="NZ_SGXD01000001.1"/>
</dbReference>
<dbReference type="SUPFAM" id="SSF102588">
    <property type="entry name" value="LmbE-like"/>
    <property type="match status" value="1"/>
</dbReference>
<dbReference type="EMBL" id="SGXD01000001">
    <property type="protein sequence ID" value="RZS90783.1"/>
    <property type="molecule type" value="Genomic_DNA"/>
</dbReference>
<dbReference type="Proteomes" id="UP000293638">
    <property type="component" value="Unassembled WGS sequence"/>
</dbReference>
<protein>
    <submittedName>
        <fullName evidence="2">LmbE family N-acetylglucosaminyl deacetylase</fullName>
    </submittedName>
</protein>
<reference evidence="2 3" key="1">
    <citation type="submission" date="2019-02" db="EMBL/GenBank/DDBJ databases">
        <title>Genomic Encyclopedia of Type Strains, Phase IV (KMG-IV): sequencing the most valuable type-strain genomes for metagenomic binning, comparative biology and taxonomic classification.</title>
        <authorList>
            <person name="Goeker M."/>
        </authorList>
    </citation>
    <scope>NUCLEOTIDE SEQUENCE [LARGE SCALE GENOMIC DNA]</scope>
    <source>
        <strain evidence="2 3">DSM 45622</strain>
    </source>
</reference>
<proteinExistence type="predicted"/>
<accession>A0A4Q7NUC5</accession>
<dbReference type="InterPro" id="IPR024078">
    <property type="entry name" value="LmbE-like_dom_sf"/>
</dbReference>
<keyword evidence="3" id="KW-1185">Reference proteome</keyword>
<dbReference type="Gene3D" id="3.40.50.10320">
    <property type="entry name" value="LmbE-like"/>
    <property type="match status" value="1"/>
</dbReference>
<dbReference type="InterPro" id="IPR003737">
    <property type="entry name" value="GlcNAc_PI_deacetylase-related"/>
</dbReference>
<evidence type="ECO:0000313" key="3">
    <source>
        <dbReference type="Proteomes" id="UP000293638"/>
    </source>
</evidence>
<dbReference type="GO" id="GO:0016137">
    <property type="term" value="P:glycoside metabolic process"/>
    <property type="evidence" value="ECO:0007669"/>
    <property type="project" value="UniProtKB-ARBA"/>
</dbReference>
<keyword evidence="1" id="KW-0862">Zinc</keyword>
<organism evidence="2 3">
    <name type="scientific">Motilibacter rhizosphaerae</name>
    <dbReference type="NCBI Taxonomy" id="598652"/>
    <lineage>
        <taxon>Bacteria</taxon>
        <taxon>Bacillati</taxon>
        <taxon>Actinomycetota</taxon>
        <taxon>Actinomycetes</taxon>
        <taxon>Motilibacterales</taxon>
        <taxon>Motilibacteraceae</taxon>
        <taxon>Motilibacter</taxon>
    </lineage>
</organism>
<evidence type="ECO:0000313" key="2">
    <source>
        <dbReference type="EMBL" id="RZS90783.1"/>
    </source>
</evidence>
<dbReference type="AlphaFoldDB" id="A0A4Q7NUC5"/>
<dbReference type="Pfam" id="PF02585">
    <property type="entry name" value="PIG-L"/>
    <property type="match status" value="1"/>
</dbReference>
<gene>
    <name evidence="2" type="ORF">EV189_0010</name>
</gene>
<comment type="caution">
    <text evidence="2">The sequence shown here is derived from an EMBL/GenBank/DDBJ whole genome shotgun (WGS) entry which is preliminary data.</text>
</comment>
<dbReference type="OrthoDB" id="116799at2"/>
<sequence>MTTGVVLAVSPHLDDAAFSFGASLSSLARTDRRVVVATVFTASVPSPTGFALACQLDKGLGPEVDYMALRRAEDAAAQRILGAEPRHLGLREAPHRGYESAPALFGPVADADRETPGEIATALEGATGDLEITAVLAPQALGDHVDHRLVREAVEEWAGIRQFPLGLWRDTPYVMRDGIPGRPGERGLVLDEESLQAKEDACTCYASQLGFQFGGEPGMRAAVRTLALDEGRRLGLPATEAFAQPVATVENIVSLAQTVKPSPV</sequence>
<name>A0A4Q7NUC5_9ACTN</name>